<evidence type="ECO:0000256" key="6">
    <source>
        <dbReference type="ARBA" id="ARBA00023170"/>
    </source>
</evidence>
<evidence type="ECO:0000259" key="11">
    <source>
        <dbReference type="PROSITE" id="PS50262"/>
    </source>
</evidence>
<dbReference type="GO" id="GO:0016020">
    <property type="term" value="C:membrane"/>
    <property type="evidence" value="ECO:0007669"/>
    <property type="project" value="UniProtKB-SubCell"/>
</dbReference>
<dbReference type="SUPFAM" id="SSF81321">
    <property type="entry name" value="Family A G protein-coupled receptor-like"/>
    <property type="match status" value="1"/>
</dbReference>
<keyword evidence="7" id="KW-0807">Transducer</keyword>
<keyword evidence="5 9" id="KW-0472">Membrane</keyword>
<keyword evidence="4 7" id="KW-0297">G-protein coupled receptor</keyword>
<feature type="transmembrane region" description="Helical" evidence="9">
    <location>
        <begin position="92"/>
        <end position="116"/>
    </location>
</feature>
<evidence type="ECO:0000256" key="3">
    <source>
        <dbReference type="ARBA" id="ARBA00022989"/>
    </source>
</evidence>
<evidence type="ECO:0000256" key="2">
    <source>
        <dbReference type="ARBA" id="ARBA00022692"/>
    </source>
</evidence>
<feature type="transmembrane region" description="Helical" evidence="9">
    <location>
        <begin position="136"/>
        <end position="158"/>
    </location>
</feature>
<dbReference type="GO" id="GO:0004930">
    <property type="term" value="F:G protein-coupled receptor activity"/>
    <property type="evidence" value="ECO:0007669"/>
    <property type="project" value="UniProtKB-KW"/>
</dbReference>
<comment type="similarity">
    <text evidence="7">Belongs to the G-protein coupled receptor 1 family.</text>
</comment>
<dbReference type="OMA" id="WRILAAY"/>
<dbReference type="Gene3D" id="1.20.1070.10">
    <property type="entry name" value="Rhodopsin 7-helix transmembrane proteins"/>
    <property type="match status" value="1"/>
</dbReference>
<feature type="transmembrane region" description="Helical" evidence="9">
    <location>
        <begin position="55"/>
        <end position="80"/>
    </location>
</feature>
<dbReference type="VEuPathDB" id="FungiDB:AMAG_02198"/>
<feature type="transmembrane region" description="Helical" evidence="9">
    <location>
        <begin position="450"/>
        <end position="468"/>
    </location>
</feature>
<feature type="region of interest" description="Disordered" evidence="8">
    <location>
        <begin position="319"/>
        <end position="356"/>
    </location>
</feature>
<dbReference type="Pfam" id="PF00001">
    <property type="entry name" value="7tm_1"/>
    <property type="match status" value="1"/>
</dbReference>
<proteinExistence type="inferred from homology"/>
<dbReference type="Proteomes" id="UP000054350">
    <property type="component" value="Unassembled WGS sequence"/>
</dbReference>
<feature type="domain" description="G-protein coupled receptors family 1 profile" evidence="11">
    <location>
        <begin position="72"/>
        <end position="505"/>
    </location>
</feature>
<feature type="transmembrane region" description="Helical" evidence="9">
    <location>
        <begin position="488"/>
        <end position="510"/>
    </location>
</feature>
<feature type="compositionally biased region" description="Low complexity" evidence="8">
    <location>
        <begin position="319"/>
        <end position="349"/>
    </location>
</feature>
<name>A0A0L0S1Z6_ALLM3</name>
<keyword evidence="10" id="KW-0732">Signal</keyword>
<protein>
    <recommendedName>
        <fullName evidence="11">G-protein coupled receptors family 1 profile domain-containing protein</fullName>
    </recommendedName>
</protein>
<evidence type="ECO:0000313" key="12">
    <source>
        <dbReference type="EMBL" id="KNE56389.1"/>
    </source>
</evidence>
<comment type="subcellular location">
    <subcellularLocation>
        <location evidence="1">Membrane</location>
        <topology evidence="1">Multi-pass membrane protein</topology>
    </subcellularLocation>
</comment>
<dbReference type="InterPro" id="IPR017452">
    <property type="entry name" value="GPCR_Rhodpsn_7TM"/>
</dbReference>
<reference evidence="12 13" key="1">
    <citation type="submission" date="2009-11" db="EMBL/GenBank/DDBJ databases">
        <title>Annotation of Allomyces macrogynus ATCC 38327.</title>
        <authorList>
            <consortium name="The Broad Institute Genome Sequencing Platform"/>
            <person name="Russ C."/>
            <person name="Cuomo C."/>
            <person name="Burger G."/>
            <person name="Gray M.W."/>
            <person name="Holland P.W.H."/>
            <person name="King N."/>
            <person name="Lang F.B.F."/>
            <person name="Roger A.J."/>
            <person name="Ruiz-Trillo I."/>
            <person name="Young S.K."/>
            <person name="Zeng Q."/>
            <person name="Gargeya S."/>
            <person name="Fitzgerald M."/>
            <person name="Haas B."/>
            <person name="Abouelleil A."/>
            <person name="Alvarado L."/>
            <person name="Arachchi H.M."/>
            <person name="Berlin A."/>
            <person name="Chapman S.B."/>
            <person name="Gearin G."/>
            <person name="Goldberg J."/>
            <person name="Griggs A."/>
            <person name="Gujja S."/>
            <person name="Hansen M."/>
            <person name="Heiman D."/>
            <person name="Howarth C."/>
            <person name="Larimer J."/>
            <person name="Lui A."/>
            <person name="MacDonald P.J.P."/>
            <person name="McCowen C."/>
            <person name="Montmayeur A."/>
            <person name="Murphy C."/>
            <person name="Neiman D."/>
            <person name="Pearson M."/>
            <person name="Priest M."/>
            <person name="Roberts A."/>
            <person name="Saif S."/>
            <person name="Shea T."/>
            <person name="Sisk P."/>
            <person name="Stolte C."/>
            <person name="Sykes S."/>
            <person name="Wortman J."/>
            <person name="Nusbaum C."/>
            <person name="Birren B."/>
        </authorList>
    </citation>
    <scope>NUCLEOTIDE SEQUENCE [LARGE SCALE GENOMIC DNA]</scope>
    <source>
        <strain evidence="12 13">ATCC 38327</strain>
    </source>
</reference>
<keyword evidence="2 7" id="KW-0812">Transmembrane</keyword>
<evidence type="ECO:0000256" key="5">
    <source>
        <dbReference type="ARBA" id="ARBA00023136"/>
    </source>
</evidence>
<keyword evidence="13" id="KW-1185">Reference proteome</keyword>
<dbReference type="EMBL" id="GG745330">
    <property type="protein sequence ID" value="KNE56389.1"/>
    <property type="molecule type" value="Genomic_DNA"/>
</dbReference>
<organism evidence="12 13">
    <name type="scientific">Allomyces macrogynus (strain ATCC 38327)</name>
    <name type="common">Allomyces javanicus var. macrogynus</name>
    <dbReference type="NCBI Taxonomy" id="578462"/>
    <lineage>
        <taxon>Eukaryota</taxon>
        <taxon>Fungi</taxon>
        <taxon>Fungi incertae sedis</taxon>
        <taxon>Blastocladiomycota</taxon>
        <taxon>Blastocladiomycetes</taxon>
        <taxon>Blastocladiales</taxon>
        <taxon>Blastocladiaceae</taxon>
        <taxon>Allomyces</taxon>
    </lineage>
</organism>
<evidence type="ECO:0000256" key="10">
    <source>
        <dbReference type="SAM" id="SignalP"/>
    </source>
</evidence>
<dbReference type="PROSITE" id="PS50262">
    <property type="entry name" value="G_PROTEIN_RECEP_F1_2"/>
    <property type="match status" value="1"/>
</dbReference>
<dbReference type="PANTHER" id="PTHR24240">
    <property type="entry name" value="OPSIN"/>
    <property type="match status" value="1"/>
</dbReference>
<evidence type="ECO:0000256" key="8">
    <source>
        <dbReference type="SAM" id="MobiDB-lite"/>
    </source>
</evidence>
<evidence type="ECO:0000256" key="7">
    <source>
        <dbReference type="RuleBase" id="RU000688"/>
    </source>
</evidence>
<keyword evidence="6 7" id="KW-0675">Receptor</keyword>
<dbReference type="AlphaFoldDB" id="A0A0L0S1Z6"/>
<dbReference type="PROSITE" id="PS00237">
    <property type="entry name" value="G_PROTEIN_RECEP_F1_1"/>
    <property type="match status" value="1"/>
</dbReference>
<sequence>MSALVLFGTLRVLITMSDGTDQIAMDPFAAAQGPIASTAMTAAATRAATASGFPLTVMVSILCVIAATAMLLNAIVLSVGIKAKLYRTSANLLIMSLAASDLLFVSHNLIVALLVGSSGDTSYLDRSPILCQVNGALNQISVVSGMLTIMLIAVERYVRVVYTMDLRHRAISGMVACAWFSGVGLAMLPLIAGLAADVVGWTTHRPLSLMYVRQPCGTYCMIAWASPLPFDAGLKVLYGIVLNGAAAALFLAYWRILAAYRATQKNMAALRTARCVPKKPSVSGTKPAKHGPLLAKLLASAPAGANLDESVQAGELPMASGSAMASGESTTGSTSGAAAASSGKTSDAGNASTPGLSRSGVQRLLASFLSSGSSFGGKGANDTMVASSSLPAPPATPANSGVRSSWLKSARPADVSLSGTAATLGRVLRGRGRFDSVRIGGESRSMASMLLKRAVAIVASYFVSWVLYDIELFYTWARLEPVPPAMDAVSGVLASLICVWNPLLSLVLDARFRQWVGKRKEGGRPGPVPKGRA</sequence>
<dbReference type="CDD" id="cd00637">
    <property type="entry name" value="7tm_classA_rhodopsin-like"/>
    <property type="match status" value="1"/>
</dbReference>
<dbReference type="OrthoDB" id="5592307at2759"/>
<feature type="transmembrane region" description="Helical" evidence="9">
    <location>
        <begin position="170"/>
        <end position="196"/>
    </location>
</feature>
<dbReference type="InterPro" id="IPR050125">
    <property type="entry name" value="GPCR_opsins"/>
</dbReference>
<dbReference type="InterPro" id="IPR000276">
    <property type="entry name" value="GPCR_Rhodpsn"/>
</dbReference>
<gene>
    <name evidence="12" type="ORF">AMAG_02198</name>
</gene>
<feature type="chain" id="PRO_5005547749" description="G-protein coupled receptors family 1 profile domain-containing protein" evidence="10">
    <location>
        <begin position="20"/>
        <end position="533"/>
    </location>
</feature>
<feature type="signal peptide" evidence="10">
    <location>
        <begin position="1"/>
        <end position="19"/>
    </location>
</feature>
<evidence type="ECO:0000256" key="1">
    <source>
        <dbReference type="ARBA" id="ARBA00004141"/>
    </source>
</evidence>
<evidence type="ECO:0000313" key="13">
    <source>
        <dbReference type="Proteomes" id="UP000054350"/>
    </source>
</evidence>
<feature type="transmembrane region" description="Helical" evidence="9">
    <location>
        <begin position="236"/>
        <end position="257"/>
    </location>
</feature>
<evidence type="ECO:0000256" key="4">
    <source>
        <dbReference type="ARBA" id="ARBA00023040"/>
    </source>
</evidence>
<accession>A0A0L0S1Z6</accession>
<keyword evidence="3 9" id="KW-1133">Transmembrane helix</keyword>
<dbReference type="PRINTS" id="PR00237">
    <property type="entry name" value="GPCRRHODOPSN"/>
</dbReference>
<reference evidence="13" key="2">
    <citation type="submission" date="2009-11" db="EMBL/GenBank/DDBJ databases">
        <title>The Genome Sequence of Allomyces macrogynus strain ATCC 38327.</title>
        <authorList>
            <consortium name="The Broad Institute Genome Sequencing Platform"/>
            <person name="Russ C."/>
            <person name="Cuomo C."/>
            <person name="Shea T."/>
            <person name="Young S.K."/>
            <person name="Zeng Q."/>
            <person name="Koehrsen M."/>
            <person name="Haas B."/>
            <person name="Borodovsky M."/>
            <person name="Guigo R."/>
            <person name="Alvarado L."/>
            <person name="Berlin A."/>
            <person name="Borenstein D."/>
            <person name="Chen Z."/>
            <person name="Engels R."/>
            <person name="Freedman E."/>
            <person name="Gellesch M."/>
            <person name="Goldberg J."/>
            <person name="Griggs A."/>
            <person name="Gujja S."/>
            <person name="Heiman D."/>
            <person name="Hepburn T."/>
            <person name="Howarth C."/>
            <person name="Jen D."/>
            <person name="Larson L."/>
            <person name="Lewis B."/>
            <person name="Mehta T."/>
            <person name="Park D."/>
            <person name="Pearson M."/>
            <person name="Roberts A."/>
            <person name="Saif S."/>
            <person name="Shenoy N."/>
            <person name="Sisk P."/>
            <person name="Stolte C."/>
            <person name="Sykes S."/>
            <person name="Walk T."/>
            <person name="White J."/>
            <person name="Yandava C."/>
            <person name="Burger G."/>
            <person name="Gray M.W."/>
            <person name="Holland P.W.H."/>
            <person name="King N."/>
            <person name="Lang F.B.F."/>
            <person name="Roger A.J."/>
            <person name="Ruiz-Trillo I."/>
            <person name="Lander E."/>
            <person name="Nusbaum C."/>
        </authorList>
    </citation>
    <scope>NUCLEOTIDE SEQUENCE [LARGE SCALE GENOMIC DNA]</scope>
    <source>
        <strain evidence="13">ATCC 38327</strain>
    </source>
</reference>
<evidence type="ECO:0000256" key="9">
    <source>
        <dbReference type="SAM" id="Phobius"/>
    </source>
</evidence>